<evidence type="ECO:0000256" key="6">
    <source>
        <dbReference type="SAM" id="Phobius"/>
    </source>
</evidence>
<accession>E5XV78</accession>
<dbReference type="PANTHER" id="PTHR23501">
    <property type="entry name" value="MAJOR FACILITATOR SUPERFAMILY"/>
    <property type="match status" value="1"/>
</dbReference>
<evidence type="ECO:0000313" key="8">
    <source>
        <dbReference type="EMBL" id="EFV11783.2"/>
    </source>
</evidence>
<feature type="transmembrane region" description="Helical" evidence="6">
    <location>
        <begin position="173"/>
        <end position="192"/>
    </location>
</feature>
<protein>
    <recommendedName>
        <fullName evidence="7">Major facilitator superfamily (MFS) profile domain-containing protein</fullName>
    </recommendedName>
</protein>
<proteinExistence type="predicted"/>
<dbReference type="PROSITE" id="PS50850">
    <property type="entry name" value="MFS"/>
    <property type="match status" value="1"/>
</dbReference>
<feature type="transmembrane region" description="Helical" evidence="6">
    <location>
        <begin position="274"/>
        <end position="292"/>
    </location>
</feature>
<feature type="domain" description="Major facilitator superfamily (MFS) profile" evidence="7">
    <location>
        <begin position="17"/>
        <end position="458"/>
    </location>
</feature>
<dbReference type="EMBL" id="ACZI02000001">
    <property type="protein sequence ID" value="EFV11783.2"/>
    <property type="molecule type" value="Genomic_DNA"/>
</dbReference>
<feature type="transmembrane region" description="Helical" evidence="6">
    <location>
        <begin position="365"/>
        <end position="384"/>
    </location>
</feature>
<dbReference type="GO" id="GO:0005886">
    <property type="term" value="C:plasma membrane"/>
    <property type="evidence" value="ECO:0007669"/>
    <property type="project" value="UniProtKB-SubCell"/>
</dbReference>
<keyword evidence="2" id="KW-0813">Transport</keyword>
<comment type="caution">
    <text evidence="8">The sequence shown here is derived from an EMBL/GenBank/DDBJ whole genome shotgun (WGS) entry which is preliminary data.</text>
</comment>
<dbReference type="InterPro" id="IPR036259">
    <property type="entry name" value="MFS_trans_sf"/>
</dbReference>
<dbReference type="InterPro" id="IPR011701">
    <property type="entry name" value="MFS"/>
</dbReference>
<feature type="transmembrane region" description="Helical" evidence="6">
    <location>
        <begin position="339"/>
        <end position="359"/>
    </location>
</feature>
<feature type="transmembrane region" description="Helical" evidence="6">
    <location>
        <begin position="21"/>
        <end position="46"/>
    </location>
</feature>
<reference evidence="8 9" key="1">
    <citation type="journal article" date="2011" name="Stand. Genomic Sci.">
        <title>High quality draft genome sequence of Segniliparus rugosus CDC 945(T)= (ATCC BAA-974(T)).</title>
        <authorList>
            <person name="Earl A.M."/>
            <person name="Desjardins C.A."/>
            <person name="Fitzgerald M.G."/>
            <person name="Arachchi H.M."/>
            <person name="Zeng Q."/>
            <person name="Mehta T."/>
            <person name="Griggs A."/>
            <person name="Birren B.W."/>
            <person name="Toney N.C."/>
            <person name="Carr J."/>
            <person name="Posey J."/>
            <person name="Butler W.R."/>
        </authorList>
    </citation>
    <scope>NUCLEOTIDE SEQUENCE [LARGE SCALE GENOMIC DNA]</scope>
    <source>
        <strain evidence="9">ATCC BAA-974 / DSM 45345 / CCUG 50838 / CIP 108380 / JCM 13579 / CDC 945</strain>
    </source>
</reference>
<dbReference type="HOGENOM" id="CLU_000960_28_2_11"/>
<dbReference type="STRING" id="679197.HMPREF9336_03400"/>
<feature type="transmembrane region" description="Helical" evidence="6">
    <location>
        <begin position="107"/>
        <end position="128"/>
    </location>
</feature>
<dbReference type="PANTHER" id="PTHR23501:SF191">
    <property type="entry name" value="VACUOLAR BASIC AMINO ACID TRANSPORTER 4"/>
    <property type="match status" value="1"/>
</dbReference>
<feature type="transmembrane region" description="Helical" evidence="6">
    <location>
        <begin position="212"/>
        <end position="232"/>
    </location>
</feature>
<evidence type="ECO:0000259" key="7">
    <source>
        <dbReference type="PROSITE" id="PS50850"/>
    </source>
</evidence>
<gene>
    <name evidence="8" type="ORF">HMPREF9336_03400</name>
</gene>
<comment type="subcellular location">
    <subcellularLocation>
        <location evidence="1">Cell inner membrane</location>
        <topology evidence="1">Multi-pass membrane protein</topology>
    </subcellularLocation>
</comment>
<keyword evidence="9" id="KW-1185">Reference proteome</keyword>
<keyword evidence="5 6" id="KW-0472">Membrane</keyword>
<evidence type="ECO:0000313" key="9">
    <source>
        <dbReference type="Proteomes" id="UP000004816"/>
    </source>
</evidence>
<feature type="transmembrane region" description="Helical" evidence="6">
    <location>
        <begin position="238"/>
        <end position="254"/>
    </location>
</feature>
<dbReference type="GO" id="GO:0022857">
    <property type="term" value="F:transmembrane transporter activity"/>
    <property type="evidence" value="ECO:0007669"/>
    <property type="project" value="InterPro"/>
</dbReference>
<dbReference type="AlphaFoldDB" id="E5XV78"/>
<evidence type="ECO:0000256" key="3">
    <source>
        <dbReference type="ARBA" id="ARBA00022692"/>
    </source>
</evidence>
<dbReference type="eggNOG" id="COG0477">
    <property type="taxonomic scope" value="Bacteria"/>
</dbReference>
<dbReference type="SUPFAM" id="SSF103473">
    <property type="entry name" value="MFS general substrate transporter"/>
    <property type="match status" value="1"/>
</dbReference>
<feature type="transmembrane region" description="Helical" evidence="6">
    <location>
        <begin position="140"/>
        <end position="167"/>
    </location>
</feature>
<name>E5XV78_SEGRC</name>
<dbReference type="Gene3D" id="1.20.1720.10">
    <property type="entry name" value="Multidrug resistance protein D"/>
    <property type="match status" value="1"/>
</dbReference>
<feature type="transmembrane region" description="Helical" evidence="6">
    <location>
        <begin position="52"/>
        <end position="74"/>
    </location>
</feature>
<evidence type="ECO:0000256" key="5">
    <source>
        <dbReference type="ARBA" id="ARBA00023136"/>
    </source>
</evidence>
<dbReference type="Pfam" id="PF07690">
    <property type="entry name" value="MFS_1"/>
    <property type="match status" value="1"/>
</dbReference>
<dbReference type="Gene3D" id="1.20.1250.20">
    <property type="entry name" value="MFS general substrate transporter like domains"/>
    <property type="match status" value="1"/>
</dbReference>
<keyword evidence="4 6" id="KW-1133">Transmembrane helix</keyword>
<evidence type="ECO:0000256" key="4">
    <source>
        <dbReference type="ARBA" id="ARBA00022989"/>
    </source>
</evidence>
<feature type="transmembrane region" description="Helical" evidence="6">
    <location>
        <begin position="405"/>
        <end position="428"/>
    </location>
</feature>
<dbReference type="InterPro" id="IPR020846">
    <property type="entry name" value="MFS_dom"/>
</dbReference>
<dbReference type="Proteomes" id="UP000004816">
    <property type="component" value="Unassembled WGS sequence"/>
</dbReference>
<feature type="transmembrane region" description="Helical" evidence="6">
    <location>
        <begin position="81"/>
        <end position="101"/>
    </location>
</feature>
<evidence type="ECO:0000256" key="1">
    <source>
        <dbReference type="ARBA" id="ARBA00004429"/>
    </source>
</evidence>
<organism evidence="8 9">
    <name type="scientific">Segniliparus rugosus (strain ATCC BAA-974 / DSM 45345 / CCUG 50838 / CIP 108380 / JCM 13579 / CDC 945)</name>
    <dbReference type="NCBI Taxonomy" id="679197"/>
    <lineage>
        <taxon>Bacteria</taxon>
        <taxon>Bacillati</taxon>
        <taxon>Actinomycetota</taxon>
        <taxon>Actinomycetes</taxon>
        <taxon>Mycobacteriales</taxon>
        <taxon>Segniliparaceae</taxon>
        <taxon>Segniliparus</taxon>
    </lineage>
</organism>
<keyword evidence="3 6" id="KW-0812">Transmembrane</keyword>
<sequence length="463" mass="48168">MSVSAAPSAERAVPLRLSASLGIGSMLQPLNSSMIGVALVGIAVQFGNASSVAWVLSAFYISSAVSSTVAGALAEMFGPKRVYLVGLAIIALSAVVGGLAPNLGVLLLARVLLAVGTGTQYPSAMTIVRRHADQHNARASSAIVVLSVCSLSVVALGPTVGGFLVGLWGWQSIFWVNVPVAALAAILVSRVVEKDERGERLGVLARVRRLDLPGMAAFASAVTSAMLFLLSLTTSPDWWWFGAAVAFAAAFVVLERSAAYPFIELRALVGNRTLATTMLRSLCTYIAFYLVFLEIPQWLQTARALSPEHGGLVQLPMAVVGVLATMAAGRVYARSGAVATLLTGTLSLLVGGSALVFAVRHDSSWPLLVSVLMLLGLPNGFNNIANQNLIESSAKPHELGVALGFYRTVQAFGALAAAAVIFFAQHGAVSPDTALHRVGATVAVLGLVLTSEAALRRKALSLS</sequence>
<feature type="transmembrane region" description="Helical" evidence="6">
    <location>
        <begin position="312"/>
        <end position="332"/>
    </location>
</feature>
<feature type="transmembrane region" description="Helical" evidence="6">
    <location>
        <begin position="434"/>
        <end position="455"/>
    </location>
</feature>
<evidence type="ECO:0000256" key="2">
    <source>
        <dbReference type="ARBA" id="ARBA00022448"/>
    </source>
</evidence>